<protein>
    <submittedName>
        <fullName evidence="1">Uncharacterized protein</fullName>
    </submittedName>
</protein>
<proteinExistence type="predicted"/>
<gene>
    <name evidence="1" type="ORF">AVEN_197731_1</name>
</gene>
<reference evidence="1 2" key="1">
    <citation type="journal article" date="2019" name="Sci. Rep.">
        <title>Orb-weaving spider Araneus ventricosus genome elucidates the spidroin gene catalogue.</title>
        <authorList>
            <person name="Kono N."/>
            <person name="Nakamura H."/>
            <person name="Ohtoshi R."/>
            <person name="Moran D.A.P."/>
            <person name="Shinohara A."/>
            <person name="Yoshida Y."/>
            <person name="Fujiwara M."/>
            <person name="Mori M."/>
            <person name="Tomita M."/>
            <person name="Arakawa K."/>
        </authorList>
    </citation>
    <scope>NUCLEOTIDE SEQUENCE [LARGE SCALE GENOMIC DNA]</scope>
</reference>
<evidence type="ECO:0000313" key="2">
    <source>
        <dbReference type="Proteomes" id="UP000499080"/>
    </source>
</evidence>
<name>A0A4Y2CMM4_ARAVE</name>
<sequence length="146" mass="16083">MEILKLAKRKETRHESTRHEIEFRYRFTVLYSAHITKTGPLLRVASGLPSTGLEVSVTQVYLVTTKKIEPSLVSFLFRRTLPKNSQFSSLALLFNSLALLLGGGPEKSLQQITVNSVAGVHLSEPIGSLPYFGACPFVASGFSDSR</sequence>
<evidence type="ECO:0000313" key="1">
    <source>
        <dbReference type="EMBL" id="GBM05176.1"/>
    </source>
</evidence>
<dbReference type="AlphaFoldDB" id="A0A4Y2CMM4"/>
<dbReference type="EMBL" id="BGPR01000212">
    <property type="protein sequence ID" value="GBM05176.1"/>
    <property type="molecule type" value="Genomic_DNA"/>
</dbReference>
<comment type="caution">
    <text evidence="1">The sequence shown here is derived from an EMBL/GenBank/DDBJ whole genome shotgun (WGS) entry which is preliminary data.</text>
</comment>
<organism evidence="1 2">
    <name type="scientific">Araneus ventricosus</name>
    <name type="common">Orbweaver spider</name>
    <name type="synonym">Epeira ventricosa</name>
    <dbReference type="NCBI Taxonomy" id="182803"/>
    <lineage>
        <taxon>Eukaryota</taxon>
        <taxon>Metazoa</taxon>
        <taxon>Ecdysozoa</taxon>
        <taxon>Arthropoda</taxon>
        <taxon>Chelicerata</taxon>
        <taxon>Arachnida</taxon>
        <taxon>Araneae</taxon>
        <taxon>Araneomorphae</taxon>
        <taxon>Entelegynae</taxon>
        <taxon>Araneoidea</taxon>
        <taxon>Araneidae</taxon>
        <taxon>Araneus</taxon>
    </lineage>
</organism>
<accession>A0A4Y2CMM4</accession>
<dbReference type="Proteomes" id="UP000499080">
    <property type="component" value="Unassembled WGS sequence"/>
</dbReference>
<keyword evidence="2" id="KW-1185">Reference proteome</keyword>